<gene>
    <name evidence="2" type="ORF">SAMN05660733_02446</name>
</gene>
<evidence type="ECO:0000313" key="2">
    <source>
        <dbReference type="EMBL" id="SMC89509.1"/>
    </source>
</evidence>
<dbReference type="InterPro" id="IPR014710">
    <property type="entry name" value="RmlC-like_jellyroll"/>
</dbReference>
<dbReference type="RefSeq" id="WP_030478881.1">
    <property type="nucleotide sequence ID" value="NZ_FWYC01000006.1"/>
</dbReference>
<dbReference type="Proteomes" id="UP000192840">
    <property type="component" value="Unassembled WGS sequence"/>
</dbReference>
<dbReference type="Gene3D" id="2.60.120.10">
    <property type="entry name" value="Jelly Rolls"/>
    <property type="match status" value="1"/>
</dbReference>
<keyword evidence="3" id="KW-1185">Reference proteome</keyword>
<organism evidence="2 3">
    <name type="scientific">Lentzea albidocapillata</name>
    <dbReference type="NCBI Taxonomy" id="40571"/>
    <lineage>
        <taxon>Bacteria</taxon>
        <taxon>Bacillati</taxon>
        <taxon>Actinomycetota</taxon>
        <taxon>Actinomycetes</taxon>
        <taxon>Pseudonocardiales</taxon>
        <taxon>Pseudonocardiaceae</taxon>
        <taxon>Lentzea</taxon>
    </lineage>
</organism>
<dbReference type="EMBL" id="FWYC01000006">
    <property type="protein sequence ID" value="SMC89509.1"/>
    <property type="molecule type" value="Genomic_DNA"/>
</dbReference>
<dbReference type="eggNOG" id="COG1898">
    <property type="taxonomic scope" value="Bacteria"/>
</dbReference>
<feature type="domain" description="Capsular polysaccharide assembling protein CapF C-terminal" evidence="1">
    <location>
        <begin position="15"/>
        <end position="127"/>
    </location>
</feature>
<dbReference type="InterPro" id="IPR029303">
    <property type="entry name" value="CapF_C"/>
</dbReference>
<accession>A0A1W2CWA4</accession>
<dbReference type="AlphaFoldDB" id="A0A1W2CWA4"/>
<evidence type="ECO:0000313" key="3">
    <source>
        <dbReference type="Proteomes" id="UP000192840"/>
    </source>
</evidence>
<proteinExistence type="predicted"/>
<protein>
    <submittedName>
        <fullName evidence="2">Cupin</fullName>
    </submittedName>
</protein>
<dbReference type="Pfam" id="PF14667">
    <property type="entry name" value="Polysacc_synt_C"/>
    <property type="match status" value="1"/>
</dbReference>
<evidence type="ECO:0000259" key="1">
    <source>
        <dbReference type="Pfam" id="PF14667"/>
    </source>
</evidence>
<name>A0A1W2CWA4_9PSEU</name>
<dbReference type="STRING" id="40571.SAMN05660733_02446"/>
<reference evidence="3" key="1">
    <citation type="submission" date="2017-04" db="EMBL/GenBank/DDBJ databases">
        <authorList>
            <person name="Varghese N."/>
            <person name="Submissions S."/>
        </authorList>
    </citation>
    <scope>NUCLEOTIDE SEQUENCE [LARGE SCALE GENOMIC DNA]</scope>
    <source>
        <strain evidence="3">DSM 44073</strain>
    </source>
</reference>
<dbReference type="OrthoDB" id="9801785at2"/>
<dbReference type="SUPFAM" id="SSF51182">
    <property type="entry name" value="RmlC-like cupins"/>
    <property type="match status" value="1"/>
</dbReference>
<sequence>MVDQMQIVELDDSTDDRGFSFSLLREHLGLIDTIRDVHIAEIRPGAVRGNHYHAHRRELIAVVFTGRWSVHWDTGEGTEVHQRSFEGRGAVAVVPPRGWSHAVRNDGDDSMWIYAASDAAYDRHDPDPVARDAVRRLVVRP</sequence>
<dbReference type="InterPro" id="IPR011051">
    <property type="entry name" value="RmlC_Cupin_sf"/>
</dbReference>